<feature type="region of interest" description="Disordered" evidence="1">
    <location>
        <begin position="1"/>
        <end position="28"/>
    </location>
</feature>
<keyword evidence="3" id="KW-1185">Reference proteome</keyword>
<feature type="region of interest" description="Disordered" evidence="1">
    <location>
        <begin position="500"/>
        <end position="598"/>
    </location>
</feature>
<feature type="region of interest" description="Disordered" evidence="1">
    <location>
        <begin position="344"/>
        <end position="453"/>
    </location>
</feature>
<feature type="compositionally biased region" description="Basic and acidic residues" evidence="1">
    <location>
        <begin position="237"/>
        <end position="247"/>
    </location>
</feature>
<dbReference type="EMBL" id="JAGHQL010000131">
    <property type="protein sequence ID" value="KAH0537799.1"/>
    <property type="molecule type" value="Genomic_DNA"/>
</dbReference>
<gene>
    <name evidence="2" type="ORF">FGG08_005481</name>
</gene>
<evidence type="ECO:0000313" key="3">
    <source>
        <dbReference type="Proteomes" id="UP000698800"/>
    </source>
</evidence>
<evidence type="ECO:0000313" key="2">
    <source>
        <dbReference type="EMBL" id="KAH0537799.1"/>
    </source>
</evidence>
<feature type="region of interest" description="Disordered" evidence="1">
    <location>
        <begin position="213"/>
        <end position="331"/>
    </location>
</feature>
<name>A0A9P8HUF8_9PEZI</name>
<feature type="compositionally biased region" description="Polar residues" evidence="1">
    <location>
        <begin position="277"/>
        <end position="288"/>
    </location>
</feature>
<feature type="compositionally biased region" description="Polar residues" evidence="1">
    <location>
        <begin position="359"/>
        <end position="368"/>
    </location>
</feature>
<dbReference type="AlphaFoldDB" id="A0A9P8HUF8"/>
<organism evidence="2 3">
    <name type="scientific">Glutinoglossum americanum</name>
    <dbReference type="NCBI Taxonomy" id="1670608"/>
    <lineage>
        <taxon>Eukaryota</taxon>
        <taxon>Fungi</taxon>
        <taxon>Dikarya</taxon>
        <taxon>Ascomycota</taxon>
        <taxon>Pezizomycotina</taxon>
        <taxon>Geoglossomycetes</taxon>
        <taxon>Geoglossales</taxon>
        <taxon>Geoglossaceae</taxon>
        <taxon>Glutinoglossum</taxon>
    </lineage>
</organism>
<evidence type="ECO:0000256" key="1">
    <source>
        <dbReference type="SAM" id="MobiDB-lite"/>
    </source>
</evidence>
<sequence length="598" mass="64474">MPSTSRRPARIQGSNTEHEKSNGGALPTVAKLSTLFEREETPKRGAKFNLTALVSPSPLYPVLQTPRPTTSFTPSFKEAHPSKVQKSTAKQLDNGLLFGFVNVNAGNAKHNETPTKSNCATPLNFEFSFSRPRPGLGPEARRMMDELRGEAAQIKKRLEAERDAERARNGVQESSGLIGIRGRKIAPAKGKSRRFSDVHKAEFRKMDSIAGHPSAFRAQPGRFTPATTSLKRTKSQAKLDDAHDDSAKMMPFRSTGEDDDGRLSNTSKTKRVKTFVNEDTSATPQKGSTKAGDISPPATPSIPRSRSGLPKPSPTRSISIKRSASIRTPSASLKSLKHVTFAGLRPVPRGQESAIPGPTSHNVTSVRPVSTPGAKSGPSKGFPSLPSSPTPGLTRTTTTKRVAFACDTNPGLESTSPSPASNTIPKSRLPATISYPTLPKLPPPSGIKASQLHGPGVFTFRTDKKLEFGSAAGAPTIRQVMPSGADDFIKTDPKFRLLTVPHGILNEKKRRRGEDSSDDEPTSKKSRSAVQWTPALHQESREESKARPKAPKTSNNGTKRRGILSLSRLNVLATPKKKKGTEDGAAGSGQKMKSFWRT</sequence>
<comment type="caution">
    <text evidence="2">The sequence shown here is derived from an EMBL/GenBank/DDBJ whole genome shotgun (WGS) entry which is preliminary data.</text>
</comment>
<protein>
    <recommendedName>
        <fullName evidence="4">Erythromycin esterase</fullName>
    </recommendedName>
</protein>
<feature type="compositionally biased region" description="Polar residues" evidence="1">
    <location>
        <begin position="411"/>
        <end position="425"/>
    </location>
</feature>
<dbReference type="OrthoDB" id="5204833at2759"/>
<feature type="compositionally biased region" description="Low complexity" evidence="1">
    <location>
        <begin position="316"/>
        <end position="327"/>
    </location>
</feature>
<accession>A0A9P8HUF8</accession>
<evidence type="ECO:0008006" key="4">
    <source>
        <dbReference type="Google" id="ProtNLM"/>
    </source>
</evidence>
<proteinExistence type="predicted"/>
<feature type="compositionally biased region" description="Low complexity" evidence="1">
    <location>
        <begin position="383"/>
        <end position="399"/>
    </location>
</feature>
<reference evidence="2" key="1">
    <citation type="submission" date="2021-03" db="EMBL/GenBank/DDBJ databases">
        <title>Comparative genomics and phylogenomic investigation of the class Geoglossomycetes provide insights into ecological specialization and systematics.</title>
        <authorList>
            <person name="Melie T."/>
            <person name="Pirro S."/>
            <person name="Miller A.N."/>
            <person name="Quandt A."/>
        </authorList>
    </citation>
    <scope>NUCLEOTIDE SEQUENCE</scope>
    <source>
        <strain evidence="2">GBOQ0MN5Z8</strain>
    </source>
</reference>
<dbReference type="Proteomes" id="UP000698800">
    <property type="component" value="Unassembled WGS sequence"/>
</dbReference>